<gene>
    <name evidence="1" type="ORF">METZ01_LOCUS236375</name>
</gene>
<organism evidence="1">
    <name type="scientific">marine metagenome</name>
    <dbReference type="NCBI Taxonomy" id="408172"/>
    <lineage>
        <taxon>unclassified sequences</taxon>
        <taxon>metagenomes</taxon>
        <taxon>ecological metagenomes</taxon>
    </lineage>
</organism>
<protein>
    <submittedName>
        <fullName evidence="1">Uncharacterized protein</fullName>
    </submittedName>
</protein>
<name>A0A382HAM3_9ZZZZ</name>
<sequence length="31" mass="3567">VIWKCDVAHKREMATISSKKSADFPLESLLY</sequence>
<accession>A0A382HAM3</accession>
<evidence type="ECO:0000313" key="1">
    <source>
        <dbReference type="EMBL" id="SVB83521.1"/>
    </source>
</evidence>
<dbReference type="AlphaFoldDB" id="A0A382HAM3"/>
<reference evidence="1" key="1">
    <citation type="submission" date="2018-05" db="EMBL/GenBank/DDBJ databases">
        <authorList>
            <person name="Lanie J.A."/>
            <person name="Ng W.-L."/>
            <person name="Kazmierczak K.M."/>
            <person name="Andrzejewski T.M."/>
            <person name="Davidsen T.M."/>
            <person name="Wayne K.J."/>
            <person name="Tettelin H."/>
            <person name="Glass J.I."/>
            <person name="Rusch D."/>
            <person name="Podicherti R."/>
            <person name="Tsui H.-C.T."/>
            <person name="Winkler M.E."/>
        </authorList>
    </citation>
    <scope>NUCLEOTIDE SEQUENCE</scope>
</reference>
<proteinExistence type="predicted"/>
<feature type="non-terminal residue" evidence="1">
    <location>
        <position position="1"/>
    </location>
</feature>
<dbReference type="EMBL" id="UINC01059757">
    <property type="protein sequence ID" value="SVB83521.1"/>
    <property type="molecule type" value="Genomic_DNA"/>
</dbReference>